<reference evidence="4" key="1">
    <citation type="journal article" date="2020" name="Stud. Mycol.">
        <title>101 Dothideomycetes genomes: a test case for predicting lifestyles and emergence of pathogens.</title>
        <authorList>
            <person name="Haridas S."/>
            <person name="Albert R."/>
            <person name="Binder M."/>
            <person name="Bloem J."/>
            <person name="Labutti K."/>
            <person name="Salamov A."/>
            <person name="Andreopoulos B."/>
            <person name="Baker S."/>
            <person name="Barry K."/>
            <person name="Bills G."/>
            <person name="Bluhm B."/>
            <person name="Cannon C."/>
            <person name="Castanera R."/>
            <person name="Culley D."/>
            <person name="Daum C."/>
            <person name="Ezra D."/>
            <person name="Gonzalez J."/>
            <person name="Henrissat B."/>
            <person name="Kuo A."/>
            <person name="Liang C."/>
            <person name="Lipzen A."/>
            <person name="Lutzoni F."/>
            <person name="Magnuson J."/>
            <person name="Mondo S."/>
            <person name="Nolan M."/>
            <person name="Ohm R."/>
            <person name="Pangilinan J."/>
            <person name="Park H.-J."/>
            <person name="Ramirez L."/>
            <person name="Alfaro M."/>
            <person name="Sun H."/>
            <person name="Tritt A."/>
            <person name="Yoshinaga Y."/>
            <person name="Zwiers L.-H."/>
            <person name="Turgeon B."/>
            <person name="Goodwin S."/>
            <person name="Spatafora J."/>
            <person name="Crous P."/>
            <person name="Grigoriev I."/>
        </authorList>
    </citation>
    <scope>NUCLEOTIDE SEQUENCE</scope>
    <source>
        <strain evidence="4">CBS 123094</strain>
    </source>
</reference>
<keyword evidence="5" id="KW-1185">Reference proteome</keyword>
<proteinExistence type="predicted"/>
<keyword evidence="2" id="KW-0472">Membrane</keyword>
<evidence type="ECO:0000313" key="4">
    <source>
        <dbReference type="EMBL" id="KAF2002325.1"/>
    </source>
</evidence>
<sequence length="402" mass="46607">MQTVIDLTGSDESPRGISPTLWQDETPAERSWGSLESASTPQASRPRLGHLQNYEGVITRPFTSHHNSPSTPQRVKKAPYPKKWASDPRFNRKKPSKLQSDGSPERMRERNIEGTTPIQRASGSVPVLPMEPNAEPSRHTTYTFPSQMTPGKVHRELREKIHEQLSPKMLGLGLGRVYIAQDPKRPHLFKIGSTQNTAQRGQQLNRKCNQTSIIRESTISYVYYARAESLAQKDLAHLQRIYVCECGTRHTDRFEVSFEQALETLQRWEGFMQHRPYNATGSLKAVWKYLLSNRGISEEDEWDHETRWEYWEYILNPPTRFDYWEYLFPVVTGHPIWWFLWLFSWQVSSVFSWAVTLLVWRNRFTFSVFLMAVVCAGLSISSGNTVDKKKTRRFVAAAKRKD</sequence>
<evidence type="ECO:0000256" key="1">
    <source>
        <dbReference type="SAM" id="MobiDB-lite"/>
    </source>
</evidence>
<feature type="domain" description="Bacteriophage T5 Orf172 DNA-binding" evidence="3">
    <location>
        <begin position="175"/>
        <end position="269"/>
    </location>
</feature>
<keyword evidence="2" id="KW-0812">Transmembrane</keyword>
<feature type="compositionally biased region" description="Polar residues" evidence="1">
    <location>
        <begin position="34"/>
        <end position="43"/>
    </location>
</feature>
<dbReference type="OrthoDB" id="3511049at2759"/>
<dbReference type="Pfam" id="PF10544">
    <property type="entry name" value="T5orf172"/>
    <property type="match status" value="1"/>
</dbReference>
<name>A0A6A5WTC4_9PLEO</name>
<accession>A0A6A5WTC4</accession>
<feature type="region of interest" description="Disordered" evidence="1">
    <location>
        <begin position="1"/>
        <end position="110"/>
    </location>
</feature>
<feature type="transmembrane region" description="Helical" evidence="2">
    <location>
        <begin position="366"/>
        <end position="386"/>
    </location>
</feature>
<organism evidence="4 5">
    <name type="scientific">Amniculicola lignicola CBS 123094</name>
    <dbReference type="NCBI Taxonomy" id="1392246"/>
    <lineage>
        <taxon>Eukaryota</taxon>
        <taxon>Fungi</taxon>
        <taxon>Dikarya</taxon>
        <taxon>Ascomycota</taxon>
        <taxon>Pezizomycotina</taxon>
        <taxon>Dothideomycetes</taxon>
        <taxon>Pleosporomycetidae</taxon>
        <taxon>Pleosporales</taxon>
        <taxon>Amniculicolaceae</taxon>
        <taxon>Amniculicola</taxon>
    </lineage>
</organism>
<keyword evidence="2" id="KW-1133">Transmembrane helix</keyword>
<dbReference type="InterPro" id="IPR018306">
    <property type="entry name" value="Phage_T5_Orf172_DNA-bd"/>
</dbReference>
<gene>
    <name evidence="4" type="ORF">P154DRAFT_521131</name>
</gene>
<dbReference type="AlphaFoldDB" id="A0A6A5WTC4"/>
<feature type="transmembrane region" description="Helical" evidence="2">
    <location>
        <begin position="336"/>
        <end position="360"/>
    </location>
</feature>
<dbReference type="EMBL" id="ML977578">
    <property type="protein sequence ID" value="KAF2002325.1"/>
    <property type="molecule type" value="Genomic_DNA"/>
</dbReference>
<evidence type="ECO:0000259" key="3">
    <source>
        <dbReference type="Pfam" id="PF10544"/>
    </source>
</evidence>
<feature type="compositionally biased region" description="Polar residues" evidence="1">
    <location>
        <begin position="61"/>
        <end position="73"/>
    </location>
</feature>
<dbReference type="Proteomes" id="UP000799779">
    <property type="component" value="Unassembled WGS sequence"/>
</dbReference>
<protein>
    <recommendedName>
        <fullName evidence="3">Bacteriophage T5 Orf172 DNA-binding domain-containing protein</fullName>
    </recommendedName>
</protein>
<evidence type="ECO:0000256" key="2">
    <source>
        <dbReference type="SAM" id="Phobius"/>
    </source>
</evidence>
<evidence type="ECO:0000313" key="5">
    <source>
        <dbReference type="Proteomes" id="UP000799779"/>
    </source>
</evidence>